<dbReference type="InterPro" id="IPR001845">
    <property type="entry name" value="HTH_ArsR_DNA-bd_dom"/>
</dbReference>
<dbReference type="AlphaFoldDB" id="A0ABD4X2L9"/>
<dbReference type="InterPro" id="IPR051081">
    <property type="entry name" value="HTH_MetalResp_TranReg"/>
</dbReference>
<dbReference type="Gene3D" id="1.10.10.10">
    <property type="entry name" value="Winged helix-like DNA-binding domain superfamily/Winged helix DNA-binding domain"/>
    <property type="match status" value="1"/>
</dbReference>
<dbReference type="RefSeq" id="WP_098590384.1">
    <property type="nucleotide sequence ID" value="NZ_CP150956.1"/>
</dbReference>
<organism evidence="5 6">
    <name type="scientific">Priestia megaterium</name>
    <name type="common">Bacillus megaterium</name>
    <dbReference type="NCBI Taxonomy" id="1404"/>
    <lineage>
        <taxon>Bacteria</taxon>
        <taxon>Bacillati</taxon>
        <taxon>Bacillota</taxon>
        <taxon>Bacilli</taxon>
        <taxon>Bacillales</taxon>
        <taxon>Bacillaceae</taxon>
        <taxon>Priestia</taxon>
    </lineage>
</organism>
<dbReference type="GO" id="GO:0003677">
    <property type="term" value="F:DNA binding"/>
    <property type="evidence" value="ECO:0007669"/>
    <property type="project" value="UniProtKB-KW"/>
</dbReference>
<evidence type="ECO:0000313" key="6">
    <source>
        <dbReference type="Proteomes" id="UP001213771"/>
    </source>
</evidence>
<dbReference type="PROSITE" id="PS50987">
    <property type="entry name" value="HTH_ARSR_2"/>
    <property type="match status" value="1"/>
</dbReference>
<name>A0ABD4X2L9_PRIMG</name>
<dbReference type="InterPro" id="IPR036388">
    <property type="entry name" value="WH-like_DNA-bd_sf"/>
</dbReference>
<dbReference type="InterPro" id="IPR036390">
    <property type="entry name" value="WH_DNA-bd_sf"/>
</dbReference>
<dbReference type="SUPFAM" id="SSF46785">
    <property type="entry name" value="Winged helix' DNA-binding domain"/>
    <property type="match status" value="1"/>
</dbReference>
<keyword evidence="3" id="KW-0804">Transcription</keyword>
<dbReference type="PANTHER" id="PTHR33154">
    <property type="entry name" value="TRANSCRIPTIONAL REGULATOR, ARSR FAMILY"/>
    <property type="match status" value="1"/>
</dbReference>
<keyword evidence="2" id="KW-0238">DNA-binding</keyword>
<feature type="domain" description="HTH arsR-type" evidence="4">
    <location>
        <begin position="1"/>
        <end position="102"/>
    </location>
</feature>
<evidence type="ECO:0000256" key="3">
    <source>
        <dbReference type="ARBA" id="ARBA00023163"/>
    </source>
</evidence>
<dbReference type="EMBL" id="JARAOX010000233">
    <property type="protein sequence ID" value="MDD9786559.1"/>
    <property type="molecule type" value="Genomic_DNA"/>
</dbReference>
<proteinExistence type="predicted"/>
<dbReference type="SMART" id="SM00418">
    <property type="entry name" value="HTH_ARSR"/>
    <property type="match status" value="1"/>
</dbReference>
<dbReference type="PANTHER" id="PTHR33154:SF33">
    <property type="entry name" value="TRANSCRIPTIONAL REPRESSOR SDPR"/>
    <property type="match status" value="1"/>
</dbReference>
<gene>
    <name evidence="5" type="ORF">PVE99_29810</name>
</gene>
<reference evidence="5 6" key="1">
    <citation type="submission" date="2023-02" db="EMBL/GenBank/DDBJ databases">
        <authorList>
            <person name="Olszewska D."/>
        </authorList>
    </citation>
    <scope>NUCLEOTIDE SEQUENCE [LARGE SCALE GENOMIC DNA]</scope>
    <source>
        <strain evidence="5 6">FDU301</strain>
    </source>
</reference>
<protein>
    <submittedName>
        <fullName evidence="5">Winged helix-turn-helix domain-containing protein</fullName>
    </submittedName>
</protein>
<comment type="caution">
    <text evidence="5">The sequence shown here is derived from an EMBL/GenBank/DDBJ whole genome shotgun (WGS) entry which is preliminary data.</text>
</comment>
<accession>A0ABD4X2L9</accession>
<dbReference type="Pfam" id="PF01022">
    <property type="entry name" value="HTH_5"/>
    <property type="match status" value="1"/>
</dbReference>
<dbReference type="Proteomes" id="UP001213771">
    <property type="component" value="Unassembled WGS sequence"/>
</dbReference>
<dbReference type="InterPro" id="IPR011991">
    <property type="entry name" value="ArsR-like_HTH"/>
</dbReference>
<dbReference type="CDD" id="cd00090">
    <property type="entry name" value="HTH_ARSR"/>
    <property type="match status" value="1"/>
</dbReference>
<keyword evidence="1" id="KW-0805">Transcription regulation</keyword>
<evidence type="ECO:0000313" key="5">
    <source>
        <dbReference type="EMBL" id="MDD9786559.1"/>
    </source>
</evidence>
<evidence type="ECO:0000259" key="4">
    <source>
        <dbReference type="PROSITE" id="PS50987"/>
    </source>
</evidence>
<sequence length="102" mass="11998">MDNLVVLKALSNETRYNILQWFKDPEKNFEPQINLPKNSDFKGICVSSIKKKTGMSQSVISDHLVQLQKAGLVESKHISQWTYYRRNEENIKRFKEKIQVDL</sequence>
<evidence type="ECO:0000256" key="1">
    <source>
        <dbReference type="ARBA" id="ARBA00023015"/>
    </source>
</evidence>
<evidence type="ECO:0000256" key="2">
    <source>
        <dbReference type="ARBA" id="ARBA00023125"/>
    </source>
</evidence>